<gene>
    <name evidence="3" type="ORF">PLXY2_LOCUS16920</name>
</gene>
<dbReference type="SUPFAM" id="SSF56672">
    <property type="entry name" value="DNA/RNA polymerases"/>
    <property type="match status" value="1"/>
</dbReference>
<dbReference type="Proteomes" id="UP000653454">
    <property type="component" value="Unassembled WGS sequence"/>
</dbReference>
<feature type="compositionally biased region" description="Polar residues" evidence="1">
    <location>
        <begin position="377"/>
        <end position="390"/>
    </location>
</feature>
<evidence type="ECO:0000313" key="4">
    <source>
        <dbReference type="Proteomes" id="UP000653454"/>
    </source>
</evidence>
<dbReference type="Pfam" id="PF03372">
    <property type="entry name" value="Exo_endo_phos"/>
    <property type="match status" value="1"/>
</dbReference>
<reference evidence="3" key="1">
    <citation type="submission" date="2020-11" db="EMBL/GenBank/DDBJ databases">
        <authorList>
            <person name="Whiteford S."/>
        </authorList>
    </citation>
    <scope>NUCLEOTIDE SEQUENCE</scope>
</reference>
<name>A0A8S4GFE2_PLUXY</name>
<dbReference type="GO" id="GO:0071897">
    <property type="term" value="P:DNA biosynthetic process"/>
    <property type="evidence" value="ECO:0007669"/>
    <property type="project" value="UniProtKB-ARBA"/>
</dbReference>
<proteinExistence type="predicted"/>
<feature type="region of interest" description="Disordered" evidence="1">
    <location>
        <begin position="373"/>
        <end position="395"/>
    </location>
</feature>
<accession>A0A8S4GFE2</accession>
<feature type="domain" description="Reverse transcriptase" evidence="2">
    <location>
        <begin position="448"/>
        <end position="716"/>
    </location>
</feature>
<protein>
    <submittedName>
        <fullName evidence="3">(diamondback moth) hypothetical protein</fullName>
    </submittedName>
</protein>
<comment type="caution">
    <text evidence="3">The sequence shown here is derived from an EMBL/GenBank/DDBJ whole genome shotgun (WGS) entry which is preliminary data.</text>
</comment>
<dbReference type="AlphaFoldDB" id="A0A8S4GFE2"/>
<dbReference type="InterPro" id="IPR036691">
    <property type="entry name" value="Endo/exonu/phosph_ase_sf"/>
</dbReference>
<organism evidence="3 4">
    <name type="scientific">Plutella xylostella</name>
    <name type="common">Diamondback moth</name>
    <name type="synonym">Plutella maculipennis</name>
    <dbReference type="NCBI Taxonomy" id="51655"/>
    <lineage>
        <taxon>Eukaryota</taxon>
        <taxon>Metazoa</taxon>
        <taxon>Ecdysozoa</taxon>
        <taxon>Arthropoda</taxon>
        <taxon>Hexapoda</taxon>
        <taxon>Insecta</taxon>
        <taxon>Pterygota</taxon>
        <taxon>Neoptera</taxon>
        <taxon>Endopterygota</taxon>
        <taxon>Lepidoptera</taxon>
        <taxon>Glossata</taxon>
        <taxon>Ditrysia</taxon>
        <taxon>Yponomeutoidea</taxon>
        <taxon>Plutellidae</taxon>
        <taxon>Plutella</taxon>
    </lineage>
</organism>
<dbReference type="GO" id="GO:0003824">
    <property type="term" value="F:catalytic activity"/>
    <property type="evidence" value="ECO:0007669"/>
    <property type="project" value="InterPro"/>
</dbReference>
<dbReference type="Gene3D" id="3.60.10.10">
    <property type="entry name" value="Endonuclease/exonuclease/phosphatase"/>
    <property type="match status" value="1"/>
</dbReference>
<keyword evidence="4" id="KW-1185">Reference proteome</keyword>
<evidence type="ECO:0000313" key="3">
    <source>
        <dbReference type="EMBL" id="CAG9138667.1"/>
    </source>
</evidence>
<dbReference type="CDD" id="cd01650">
    <property type="entry name" value="RT_nLTR_like"/>
    <property type="match status" value="1"/>
</dbReference>
<dbReference type="InterPro" id="IPR000477">
    <property type="entry name" value="RT_dom"/>
</dbReference>
<dbReference type="EMBL" id="CAJHNJ030000712">
    <property type="protein sequence ID" value="CAG9138667.1"/>
    <property type="molecule type" value="Genomic_DNA"/>
</dbReference>
<sequence>MSEGILKGRPYGGVAILYKNSLRVRSVDCGTPRLAAIEVALPRNRNLFVITVYMPTDKADHFPEFTVLLGKIHALIDERNASDCLIVGDFNADPRKPFGRELELFCAEYDYKYTDRLLLPPDSYTYVSDAHNTTSWLDHCLATERTHGAIRRINIDYSVSWTDHRSLHLELDIDTLTSYNENQPKCNQYAWKPRSMLQINHYSEIVETNLHHYLTQIIDVSNMNENSIDNLCSNIITTMQQASIQAFTKNTSASSRRRRIPGWNKHVADCYAASKRALSLWHESGRPVSGDIAENRKQKRKMFKNSLKDCQKRKDQILMDKLANDMACKNFSSFWNRTNSLIKAKNVLPSHINGITDDKNIAEEFSAMFTQPPPPTSQNMSTHLQSNHSIPNDKDRTAITSNTLCKIIKEMARGKSPGLDGLSIEHIQNSGIYTMQALTLLYNSILTTSHIPKILAQTVVTPILKNAKKDKSSSGNYRPIALASIIARLLEKVLHSMAEVYLTSEPNQMGFKHSHSTVTCVYTLKQIASYYKKRKTSIYACFLDLSKAFDRVAHEQLWNKIENRGAPTAIVKVLSAWYKAQRNVVRWNGVLSEPVGLSCGVRQGGSMSPVLFNLYMDDLNKQLTQTQVGCSMHGTMVNNICYADDMVLLAPSISAMRELLSVCEKYADDHNMQYNADKSEYMIFQSENTPTTDLPLILKGETLRRAEEVKYLGHIINSRLSDDADIERQRRAVTVRANMLARRFQRCSGEVKRQLFLTYCTSVYTVELWSSHTVEAMRRMRVQYNHAWRALFRLPYHCSASGMFAAGRAPGWAALLRRRSASTRAVIFASDNPILCAVRQWPESPLHDTWRKYHVSFL</sequence>
<dbReference type="SUPFAM" id="SSF56219">
    <property type="entry name" value="DNase I-like"/>
    <property type="match status" value="1"/>
</dbReference>
<evidence type="ECO:0000256" key="1">
    <source>
        <dbReference type="SAM" id="MobiDB-lite"/>
    </source>
</evidence>
<dbReference type="PANTHER" id="PTHR19446">
    <property type="entry name" value="REVERSE TRANSCRIPTASES"/>
    <property type="match status" value="1"/>
</dbReference>
<dbReference type="Pfam" id="PF00078">
    <property type="entry name" value="RVT_1"/>
    <property type="match status" value="1"/>
</dbReference>
<evidence type="ECO:0000259" key="2">
    <source>
        <dbReference type="PROSITE" id="PS50878"/>
    </source>
</evidence>
<dbReference type="PROSITE" id="PS50878">
    <property type="entry name" value="RT_POL"/>
    <property type="match status" value="1"/>
</dbReference>
<dbReference type="InterPro" id="IPR043502">
    <property type="entry name" value="DNA/RNA_pol_sf"/>
</dbReference>
<dbReference type="InterPro" id="IPR005135">
    <property type="entry name" value="Endo/exonuclease/phosphatase"/>
</dbReference>